<accession>A0A157P9A0</accession>
<dbReference type="EMBL" id="FKBS01000014">
    <property type="protein sequence ID" value="SAI30117.1"/>
    <property type="molecule type" value="Genomic_DNA"/>
</dbReference>
<gene>
    <name evidence="3" type="ORF">SAMEA1982600_02392</name>
</gene>
<evidence type="ECO:0000256" key="1">
    <source>
        <dbReference type="SAM" id="MobiDB-lite"/>
    </source>
</evidence>
<evidence type="ECO:0000313" key="4">
    <source>
        <dbReference type="Proteomes" id="UP000077037"/>
    </source>
</evidence>
<dbReference type="Proteomes" id="UP000077037">
    <property type="component" value="Unassembled WGS sequence"/>
</dbReference>
<reference evidence="3 4" key="1">
    <citation type="submission" date="2016-03" db="EMBL/GenBank/DDBJ databases">
        <authorList>
            <consortium name="Pathogen Informatics"/>
        </authorList>
    </citation>
    <scope>NUCLEOTIDE SEQUENCE [LARGE SCALE GENOMIC DNA]</scope>
    <source>
        <strain evidence="3 4">NCTC13364</strain>
    </source>
</reference>
<name>A0A157P9A0_9BORD</name>
<evidence type="ECO:0000256" key="2">
    <source>
        <dbReference type="SAM" id="SignalP"/>
    </source>
</evidence>
<feature type="signal peptide" evidence="2">
    <location>
        <begin position="1"/>
        <end position="27"/>
    </location>
</feature>
<dbReference type="OrthoDB" id="8758218at2"/>
<feature type="compositionally biased region" description="Basic and acidic residues" evidence="1">
    <location>
        <begin position="96"/>
        <end position="114"/>
    </location>
</feature>
<dbReference type="RefSeq" id="WP_066412206.1">
    <property type="nucleotide sequence ID" value="NZ_FKBS01000014.1"/>
</dbReference>
<feature type="region of interest" description="Disordered" evidence="1">
    <location>
        <begin position="68"/>
        <end position="114"/>
    </location>
</feature>
<protein>
    <recommendedName>
        <fullName evidence="5">Lipoprotein</fullName>
    </recommendedName>
</protein>
<sequence length="114" mass="13100">MQQPLAVKRRRAMACALSMAMQGMVLTGCMSGAERRQMNLQTDASTCQSYGASYGSPAYTACMLEQQHRRDTKQRDSLERTRMTTDIARDSQIMADRARKDRCDRDPDRRECRR</sequence>
<evidence type="ECO:0008006" key="5">
    <source>
        <dbReference type="Google" id="ProtNLM"/>
    </source>
</evidence>
<feature type="chain" id="PRO_5007614819" description="Lipoprotein" evidence="2">
    <location>
        <begin position="28"/>
        <end position="114"/>
    </location>
</feature>
<feature type="compositionally biased region" description="Basic and acidic residues" evidence="1">
    <location>
        <begin position="68"/>
        <end position="89"/>
    </location>
</feature>
<proteinExistence type="predicted"/>
<keyword evidence="2" id="KW-0732">Signal</keyword>
<dbReference type="AlphaFoldDB" id="A0A157P9A0"/>
<evidence type="ECO:0000313" key="3">
    <source>
        <dbReference type="EMBL" id="SAI30117.1"/>
    </source>
</evidence>
<organism evidence="3 4">
    <name type="scientific">Bordetella ansorpii</name>
    <dbReference type="NCBI Taxonomy" id="288768"/>
    <lineage>
        <taxon>Bacteria</taxon>
        <taxon>Pseudomonadati</taxon>
        <taxon>Pseudomonadota</taxon>
        <taxon>Betaproteobacteria</taxon>
        <taxon>Burkholderiales</taxon>
        <taxon>Alcaligenaceae</taxon>
        <taxon>Bordetella</taxon>
    </lineage>
</organism>